<keyword evidence="3" id="KW-1185">Reference proteome</keyword>
<dbReference type="Proteomes" id="UP000008748">
    <property type="component" value="Unassembled WGS sequence"/>
</dbReference>
<dbReference type="RefSeq" id="WP_006590470.1">
    <property type="nucleotide sequence ID" value="NZ_JH725079.1"/>
</dbReference>
<evidence type="ECO:0000256" key="1">
    <source>
        <dbReference type="SAM" id="MobiDB-lite"/>
    </source>
</evidence>
<organism evidence="2 3">
    <name type="scientific">Bartonella birtlesii LL-WM9</name>
    <dbReference type="NCBI Taxonomy" id="1094552"/>
    <lineage>
        <taxon>Bacteria</taxon>
        <taxon>Pseudomonadati</taxon>
        <taxon>Pseudomonadota</taxon>
        <taxon>Alphaproteobacteria</taxon>
        <taxon>Hyphomicrobiales</taxon>
        <taxon>Bartonellaceae</taxon>
        <taxon>Bartonella</taxon>
    </lineage>
</organism>
<dbReference type="EMBL" id="AIMC01000045">
    <property type="protein sequence ID" value="EJF74281.1"/>
    <property type="molecule type" value="Genomic_DNA"/>
</dbReference>
<dbReference type="AlphaFoldDB" id="J0PP81"/>
<name>J0PP81_9HYPH</name>
<protein>
    <submittedName>
        <fullName evidence="2">Uncharacterized protein</fullName>
    </submittedName>
</protein>
<gene>
    <name evidence="2" type="ORF">ME7_01557</name>
</gene>
<sequence length="351" mass="39486">MKKHQPSPSTNVDELRRRFEQQNLGESETEALYAKVNKPPKEQRPSQQEETVYASPRTKPEAVYAPQRPPEGAAESAYATPPHRPNQKPLVSPYAVSDVTQRQWPEYDMVGNGAQDGRNPQKQMESAYAEIDFGAQGGRSPQKPVESIYATVGLGARDEHGPLQQENLIYQGVSGAGRTTPPPQTPKDEVTSKLLKDQNFQYGVMEIQERCQVVYGNRHALNGQLSKVLENPQAGDKILWDLAENPEGPGKLAGHKLLGVKSSGRKEAEGEFQHLCSAFERHVVTAQKLHKAFTREQERQRGPEREASPEKQEHKHHHHHRRGKEREQGSPEQETQRRHSPKTEKGMAFAM</sequence>
<feature type="region of interest" description="Disordered" evidence="1">
    <location>
        <begin position="292"/>
        <end position="351"/>
    </location>
</feature>
<evidence type="ECO:0000313" key="3">
    <source>
        <dbReference type="Proteomes" id="UP000008748"/>
    </source>
</evidence>
<dbReference type="PATRIC" id="fig|1094552.3.peg.1741"/>
<dbReference type="HOGENOM" id="CLU_043010_0_0_5"/>
<evidence type="ECO:0000313" key="2">
    <source>
        <dbReference type="EMBL" id="EJF74281.1"/>
    </source>
</evidence>
<reference evidence="2 3" key="1">
    <citation type="submission" date="2012-03" db="EMBL/GenBank/DDBJ databases">
        <title>The Genome Sequence of Bartonella birtlesii LL-WM9.</title>
        <authorList>
            <consortium name="The Broad Institute Genome Sequencing Platform"/>
            <consortium name="The Broad Institute Genome Sequencing Center for Infectious Disease"/>
            <person name="Feldgarden M."/>
            <person name="Kirby J."/>
            <person name="Kosoy M."/>
            <person name="Birtles R."/>
            <person name="Probert W.S."/>
            <person name="Chiaraviglio L."/>
            <person name="Young S.K."/>
            <person name="Zeng Q."/>
            <person name="Gargeya S."/>
            <person name="Fitzgerald M."/>
            <person name="Haas B."/>
            <person name="Abouelleil A."/>
            <person name="Alvarado L."/>
            <person name="Arachchi H.M."/>
            <person name="Berlin A."/>
            <person name="Chapman S.B."/>
            <person name="Gearin G."/>
            <person name="Goldberg J."/>
            <person name="Griggs A."/>
            <person name="Gujja S."/>
            <person name="Hansen M."/>
            <person name="Heiman D."/>
            <person name="Howarth C."/>
            <person name="Larimer J."/>
            <person name="Lui A."/>
            <person name="MacDonald P.J.P."/>
            <person name="McCowen C."/>
            <person name="Montmayeur A."/>
            <person name="Murphy C."/>
            <person name="Neiman D."/>
            <person name="Pearson M."/>
            <person name="Priest M."/>
            <person name="Roberts A."/>
            <person name="Saif S."/>
            <person name="Shea T."/>
            <person name="Sisk P."/>
            <person name="Stolte C."/>
            <person name="Sykes S."/>
            <person name="Wortman J."/>
            <person name="Nusbaum C."/>
            <person name="Birren B."/>
        </authorList>
    </citation>
    <scope>NUCLEOTIDE SEQUENCE [LARGE SCALE GENOMIC DNA]</scope>
    <source>
        <strain evidence="2 3">LL-WM9</strain>
    </source>
</reference>
<feature type="compositionally biased region" description="Polar residues" evidence="1">
    <location>
        <begin position="1"/>
        <end position="12"/>
    </location>
</feature>
<feature type="region of interest" description="Disordered" evidence="1">
    <location>
        <begin position="1"/>
        <end position="93"/>
    </location>
</feature>
<feature type="compositionally biased region" description="Basic and acidic residues" evidence="1">
    <location>
        <begin position="324"/>
        <end position="345"/>
    </location>
</feature>
<comment type="caution">
    <text evidence="2">The sequence shown here is derived from an EMBL/GenBank/DDBJ whole genome shotgun (WGS) entry which is preliminary data.</text>
</comment>
<feature type="compositionally biased region" description="Basic and acidic residues" evidence="1">
    <location>
        <begin position="293"/>
        <end position="313"/>
    </location>
</feature>
<feature type="compositionally biased region" description="Basic residues" evidence="1">
    <location>
        <begin position="314"/>
        <end position="323"/>
    </location>
</feature>
<accession>J0PP81</accession>
<proteinExistence type="predicted"/>
<dbReference type="NCBIfam" id="NF033856">
    <property type="entry name" value="T4SS_effec_BID"/>
    <property type="match status" value="1"/>
</dbReference>